<dbReference type="GO" id="GO:0016020">
    <property type="term" value="C:membrane"/>
    <property type="evidence" value="ECO:0007669"/>
    <property type="project" value="UniProtKB-SubCell"/>
</dbReference>
<gene>
    <name evidence="7" type="ORF">Tcan_11097</name>
</gene>
<evidence type="ECO:0000256" key="5">
    <source>
        <dbReference type="SAM" id="MobiDB-lite"/>
    </source>
</evidence>
<keyword evidence="2 6" id="KW-0812">Transmembrane</keyword>
<keyword evidence="4 6" id="KW-0472">Membrane</keyword>
<evidence type="ECO:0000313" key="7">
    <source>
        <dbReference type="EMBL" id="KHN84890.1"/>
    </source>
</evidence>
<dbReference type="EMBL" id="JPKZ01000894">
    <property type="protein sequence ID" value="KHN84890.1"/>
    <property type="molecule type" value="Genomic_DNA"/>
</dbReference>
<protein>
    <submittedName>
        <fullName evidence="7">Uncharacterized protein</fullName>
    </submittedName>
</protein>
<dbReference type="Gene3D" id="1.10.1450.10">
    <property type="entry name" value="Tetraspanin"/>
    <property type="match status" value="1"/>
</dbReference>
<evidence type="ECO:0000313" key="8">
    <source>
        <dbReference type="Proteomes" id="UP000031036"/>
    </source>
</evidence>
<accession>A0A0B2VVA5</accession>
<keyword evidence="3 6" id="KW-1133">Transmembrane helix</keyword>
<evidence type="ECO:0000256" key="4">
    <source>
        <dbReference type="ARBA" id="ARBA00023136"/>
    </source>
</evidence>
<dbReference type="SUPFAM" id="SSF48652">
    <property type="entry name" value="Tetraspanin"/>
    <property type="match status" value="1"/>
</dbReference>
<proteinExistence type="predicted"/>
<comment type="caution">
    <text evidence="7">The sequence shown here is derived from an EMBL/GenBank/DDBJ whole genome shotgun (WGS) entry which is preliminary data.</text>
</comment>
<evidence type="ECO:0000256" key="1">
    <source>
        <dbReference type="ARBA" id="ARBA00004141"/>
    </source>
</evidence>
<sequence length="228" mass="25935">MSMPVSMDAVSATEASHSNAQSTKQSDASKGGSTQQKGTSKRGVRDISLNFELIDRLDETLSRVESVQRTLHCCGLKSSREWLEEFTGNFTVVMPSRYNVWWMNNSQPSRFPLSCCSGDMHCATNISVWNNNNDAFSPMEIVGCGVTAIRQVTIRLKLMSGLLVGVTVYHFLLAVFNYFLIEKKRRIARCLHMRYWQNQLQVTLQQQKRKAMLAASNVKRNCLEQWIK</sequence>
<dbReference type="InterPro" id="IPR018499">
    <property type="entry name" value="Tetraspanin/Peripherin"/>
</dbReference>
<comment type="subcellular location">
    <subcellularLocation>
        <location evidence="1">Membrane</location>
        <topology evidence="1">Multi-pass membrane protein</topology>
    </subcellularLocation>
</comment>
<dbReference type="OMA" id="HCATNIS"/>
<feature type="region of interest" description="Disordered" evidence="5">
    <location>
        <begin position="1"/>
        <end position="42"/>
    </location>
</feature>
<feature type="transmembrane region" description="Helical" evidence="6">
    <location>
        <begin position="158"/>
        <end position="181"/>
    </location>
</feature>
<evidence type="ECO:0000256" key="2">
    <source>
        <dbReference type="ARBA" id="ARBA00022692"/>
    </source>
</evidence>
<keyword evidence="8" id="KW-1185">Reference proteome</keyword>
<evidence type="ECO:0000256" key="3">
    <source>
        <dbReference type="ARBA" id="ARBA00022989"/>
    </source>
</evidence>
<organism evidence="7 8">
    <name type="scientific">Toxocara canis</name>
    <name type="common">Canine roundworm</name>
    <dbReference type="NCBI Taxonomy" id="6265"/>
    <lineage>
        <taxon>Eukaryota</taxon>
        <taxon>Metazoa</taxon>
        <taxon>Ecdysozoa</taxon>
        <taxon>Nematoda</taxon>
        <taxon>Chromadorea</taxon>
        <taxon>Rhabditida</taxon>
        <taxon>Spirurina</taxon>
        <taxon>Ascaridomorpha</taxon>
        <taxon>Ascaridoidea</taxon>
        <taxon>Toxocaridae</taxon>
        <taxon>Toxocara</taxon>
    </lineage>
</organism>
<dbReference type="AlphaFoldDB" id="A0A0B2VVA5"/>
<reference evidence="7 8" key="1">
    <citation type="submission" date="2014-11" db="EMBL/GenBank/DDBJ databases">
        <title>Genetic blueprint of the zoonotic pathogen Toxocara canis.</title>
        <authorList>
            <person name="Zhu X.-Q."/>
            <person name="Korhonen P.K."/>
            <person name="Cai H."/>
            <person name="Young N.D."/>
            <person name="Nejsum P."/>
            <person name="von Samson-Himmelstjerna G."/>
            <person name="Boag P.R."/>
            <person name="Tan P."/>
            <person name="Li Q."/>
            <person name="Min J."/>
            <person name="Yang Y."/>
            <person name="Wang X."/>
            <person name="Fang X."/>
            <person name="Hall R.S."/>
            <person name="Hofmann A."/>
            <person name="Sternberg P.W."/>
            <person name="Jex A.R."/>
            <person name="Gasser R.B."/>
        </authorList>
    </citation>
    <scope>NUCLEOTIDE SEQUENCE [LARGE SCALE GENOMIC DNA]</scope>
    <source>
        <strain evidence="7">PN_DK_2014</strain>
    </source>
</reference>
<evidence type="ECO:0000256" key="6">
    <source>
        <dbReference type="SAM" id="Phobius"/>
    </source>
</evidence>
<feature type="compositionally biased region" description="Polar residues" evidence="5">
    <location>
        <begin position="13"/>
        <end position="38"/>
    </location>
</feature>
<dbReference type="Pfam" id="PF00335">
    <property type="entry name" value="Tetraspanin"/>
    <property type="match status" value="1"/>
</dbReference>
<name>A0A0B2VVA5_TOXCA</name>
<dbReference type="InterPro" id="IPR008952">
    <property type="entry name" value="Tetraspanin_EC2_sf"/>
</dbReference>
<dbReference type="Proteomes" id="UP000031036">
    <property type="component" value="Unassembled WGS sequence"/>
</dbReference>
<dbReference type="OrthoDB" id="9972904at2759"/>